<evidence type="ECO:0000256" key="2">
    <source>
        <dbReference type="ARBA" id="ARBA00005695"/>
    </source>
</evidence>
<gene>
    <name evidence="6" type="ORF">MKQ68_08385</name>
</gene>
<keyword evidence="4" id="KW-0732">Signal</keyword>
<dbReference type="Gene3D" id="3.90.76.10">
    <property type="entry name" value="Dipeptide-binding Protein, Domain 1"/>
    <property type="match status" value="1"/>
</dbReference>
<dbReference type="EMBL" id="CP107006">
    <property type="protein sequence ID" value="UYQ95112.1"/>
    <property type="molecule type" value="Genomic_DNA"/>
</dbReference>
<dbReference type="Pfam" id="PF00496">
    <property type="entry name" value="SBP_bac_5"/>
    <property type="match status" value="1"/>
</dbReference>
<comment type="similarity">
    <text evidence="2">Belongs to the bacterial solute-binding protein 5 family.</text>
</comment>
<evidence type="ECO:0000256" key="3">
    <source>
        <dbReference type="ARBA" id="ARBA00022448"/>
    </source>
</evidence>
<name>A0ABY6J673_9BACT</name>
<reference evidence="6" key="1">
    <citation type="submission" date="2022-10" db="EMBL/GenBank/DDBJ databases">
        <title>Chitinophaga sp. nov., isolated from soil.</title>
        <authorList>
            <person name="Jeon C.O."/>
        </authorList>
    </citation>
    <scope>NUCLEOTIDE SEQUENCE</scope>
    <source>
        <strain evidence="6">R8</strain>
    </source>
</reference>
<keyword evidence="3" id="KW-0813">Transport</keyword>
<dbReference type="PANTHER" id="PTHR30290">
    <property type="entry name" value="PERIPLASMIC BINDING COMPONENT OF ABC TRANSPORTER"/>
    <property type="match status" value="1"/>
</dbReference>
<dbReference type="InterPro" id="IPR000914">
    <property type="entry name" value="SBP_5_dom"/>
</dbReference>
<comment type="subcellular location">
    <subcellularLocation>
        <location evidence="1">Cell envelope</location>
    </subcellularLocation>
</comment>
<organism evidence="6 7">
    <name type="scientific">Chitinophaga horti</name>
    <dbReference type="NCBI Taxonomy" id="2920382"/>
    <lineage>
        <taxon>Bacteria</taxon>
        <taxon>Pseudomonadati</taxon>
        <taxon>Bacteroidota</taxon>
        <taxon>Chitinophagia</taxon>
        <taxon>Chitinophagales</taxon>
        <taxon>Chitinophagaceae</taxon>
        <taxon>Chitinophaga</taxon>
    </lineage>
</organism>
<dbReference type="SUPFAM" id="SSF53850">
    <property type="entry name" value="Periplasmic binding protein-like II"/>
    <property type="match status" value="1"/>
</dbReference>
<dbReference type="PANTHER" id="PTHR30290:SF10">
    <property type="entry name" value="PERIPLASMIC OLIGOPEPTIDE-BINDING PROTEIN-RELATED"/>
    <property type="match status" value="1"/>
</dbReference>
<feature type="domain" description="Solute-binding protein family 5" evidence="5">
    <location>
        <begin position="64"/>
        <end position="452"/>
    </location>
</feature>
<dbReference type="PIRSF" id="PIRSF002741">
    <property type="entry name" value="MppA"/>
    <property type="match status" value="1"/>
</dbReference>
<dbReference type="InterPro" id="IPR030678">
    <property type="entry name" value="Peptide/Ni-bd"/>
</dbReference>
<evidence type="ECO:0000313" key="7">
    <source>
        <dbReference type="Proteomes" id="UP001162741"/>
    </source>
</evidence>
<keyword evidence="7" id="KW-1185">Reference proteome</keyword>
<dbReference type="Gene3D" id="3.40.190.10">
    <property type="entry name" value="Periplasmic binding protein-like II"/>
    <property type="match status" value="1"/>
</dbReference>
<proteinExistence type="inferred from homology"/>
<dbReference type="RefSeq" id="WP_264282899.1">
    <property type="nucleotide sequence ID" value="NZ_CP107006.1"/>
</dbReference>
<dbReference type="InterPro" id="IPR039424">
    <property type="entry name" value="SBP_5"/>
</dbReference>
<dbReference type="Gene3D" id="3.10.105.10">
    <property type="entry name" value="Dipeptide-binding Protein, Domain 3"/>
    <property type="match status" value="1"/>
</dbReference>
<dbReference type="CDD" id="cd00995">
    <property type="entry name" value="PBP2_NikA_DppA_OppA_like"/>
    <property type="match status" value="1"/>
</dbReference>
<evidence type="ECO:0000256" key="1">
    <source>
        <dbReference type="ARBA" id="ARBA00004196"/>
    </source>
</evidence>
<accession>A0ABY6J673</accession>
<dbReference type="Proteomes" id="UP001162741">
    <property type="component" value="Chromosome"/>
</dbReference>
<sequence>MYTDINLVAVGRLRNERGHDKMVFRYNQQEGIPTLDPAFAKTQAIIWAIHQLYNTLVEPDSLLNIVPSLAKSWDVSADRLTYTFHLRDDVYFHDNEAFPGGKGRKMTAADVVYSFRRLMDPSVASTGAWVFNDKIDPKQGFRALDDTTFQLTLLHPFHPIMGILSMQYCSIVPHEVITKYGKDFRKHPCGTGPFQFHFWDEGQALVLHKNPRYFETDASGNRLPYVDAVQVSFVDSKGTEFLLFRQGQLDFVNEVEPSFKDEVLTKTGILKKEWEGKIVLEKTPLLNTEYFGILMDTANQHAKNSPLKQRLLRQAINYGLDRRKMMTYLRNNIGRPANSGFVPYGLPSFDAEKVKGYEYNPAKALELLAQAGYPNGRRLPPIKLLSIPNYSDMANFAANQLQAIGIPLAIEIVQKGTLIDQVSKSQLPFFRGSWIADYPDAESYLAMFYSRNPAPPNYTRYNNPAFDKLYEQAIRENNDSLRYTLYQQMDRMIVADAPVIPIFYDEVMHLLQPNVKGLVNNGLNMLELRTVRLR</sequence>
<evidence type="ECO:0000313" key="6">
    <source>
        <dbReference type="EMBL" id="UYQ95112.1"/>
    </source>
</evidence>
<protein>
    <submittedName>
        <fullName evidence="6">ABC transporter substrate-binding protein</fullName>
    </submittedName>
</protein>
<evidence type="ECO:0000256" key="4">
    <source>
        <dbReference type="ARBA" id="ARBA00022729"/>
    </source>
</evidence>
<evidence type="ECO:0000259" key="5">
    <source>
        <dbReference type="Pfam" id="PF00496"/>
    </source>
</evidence>